<dbReference type="PROSITE" id="PS50887">
    <property type="entry name" value="GGDEF"/>
    <property type="match status" value="1"/>
</dbReference>
<protein>
    <submittedName>
        <fullName evidence="4">Bifunctional diguanylate cyclase/phosphodiesterase</fullName>
    </submittedName>
</protein>
<dbReference type="NCBIfam" id="TIGR00254">
    <property type="entry name" value="GGDEF"/>
    <property type="match status" value="1"/>
</dbReference>
<organism evidence="4 5">
    <name type="scientific">Alteraurantiacibacter palmitatis</name>
    <dbReference type="NCBI Taxonomy" id="2054628"/>
    <lineage>
        <taxon>Bacteria</taxon>
        <taxon>Pseudomonadati</taxon>
        <taxon>Pseudomonadota</taxon>
        <taxon>Alphaproteobacteria</taxon>
        <taxon>Sphingomonadales</taxon>
        <taxon>Erythrobacteraceae</taxon>
        <taxon>Alteraurantiacibacter</taxon>
    </lineage>
</organism>
<dbReference type="Pfam" id="PF00563">
    <property type="entry name" value="EAL"/>
    <property type="match status" value="1"/>
</dbReference>
<accession>A0ABV7E2M1</accession>
<dbReference type="Proteomes" id="UP001595456">
    <property type="component" value="Unassembled WGS sequence"/>
</dbReference>
<dbReference type="InterPro" id="IPR035919">
    <property type="entry name" value="EAL_sf"/>
</dbReference>
<dbReference type="SMART" id="SM00267">
    <property type="entry name" value="GGDEF"/>
    <property type="match status" value="1"/>
</dbReference>
<dbReference type="SUPFAM" id="SSF55073">
    <property type="entry name" value="Nucleotide cyclase"/>
    <property type="match status" value="1"/>
</dbReference>
<dbReference type="PROSITE" id="PS50883">
    <property type="entry name" value="EAL"/>
    <property type="match status" value="1"/>
</dbReference>
<dbReference type="Gene3D" id="3.30.70.270">
    <property type="match status" value="1"/>
</dbReference>
<dbReference type="CDD" id="cd01948">
    <property type="entry name" value="EAL"/>
    <property type="match status" value="1"/>
</dbReference>
<dbReference type="Pfam" id="PF00990">
    <property type="entry name" value="GGDEF"/>
    <property type="match status" value="1"/>
</dbReference>
<keyword evidence="1" id="KW-1133">Transmembrane helix</keyword>
<dbReference type="PANTHER" id="PTHR44757">
    <property type="entry name" value="DIGUANYLATE CYCLASE DGCP"/>
    <property type="match status" value="1"/>
</dbReference>
<evidence type="ECO:0000313" key="5">
    <source>
        <dbReference type="Proteomes" id="UP001595456"/>
    </source>
</evidence>
<feature type="domain" description="GGDEF" evidence="3">
    <location>
        <begin position="102"/>
        <end position="236"/>
    </location>
</feature>
<dbReference type="InterPro" id="IPR043128">
    <property type="entry name" value="Rev_trsase/Diguanyl_cyclase"/>
</dbReference>
<feature type="domain" description="EAL" evidence="2">
    <location>
        <begin position="245"/>
        <end position="494"/>
    </location>
</feature>
<gene>
    <name evidence="4" type="ORF">ACFODU_04110</name>
</gene>
<dbReference type="Gene3D" id="3.20.20.450">
    <property type="entry name" value="EAL domain"/>
    <property type="match status" value="1"/>
</dbReference>
<evidence type="ECO:0000313" key="4">
    <source>
        <dbReference type="EMBL" id="MFC3096979.1"/>
    </source>
</evidence>
<dbReference type="EMBL" id="JBHRST010000004">
    <property type="protein sequence ID" value="MFC3096979.1"/>
    <property type="molecule type" value="Genomic_DNA"/>
</dbReference>
<dbReference type="CDD" id="cd01949">
    <property type="entry name" value="GGDEF"/>
    <property type="match status" value="1"/>
</dbReference>
<dbReference type="InterPro" id="IPR052155">
    <property type="entry name" value="Biofilm_reg_signaling"/>
</dbReference>
<comment type="caution">
    <text evidence="4">The sequence shown here is derived from an EMBL/GenBank/DDBJ whole genome shotgun (WGS) entry which is preliminary data.</text>
</comment>
<evidence type="ECO:0000256" key="1">
    <source>
        <dbReference type="SAM" id="Phobius"/>
    </source>
</evidence>
<evidence type="ECO:0000259" key="3">
    <source>
        <dbReference type="PROSITE" id="PS50887"/>
    </source>
</evidence>
<feature type="transmembrane region" description="Helical" evidence="1">
    <location>
        <begin position="47"/>
        <end position="66"/>
    </location>
</feature>
<dbReference type="InterPro" id="IPR001633">
    <property type="entry name" value="EAL_dom"/>
</dbReference>
<evidence type="ECO:0000259" key="2">
    <source>
        <dbReference type="PROSITE" id="PS50883"/>
    </source>
</evidence>
<dbReference type="InterPro" id="IPR029787">
    <property type="entry name" value="Nucleotide_cyclase"/>
</dbReference>
<dbReference type="SUPFAM" id="SSF141868">
    <property type="entry name" value="EAL domain-like"/>
    <property type="match status" value="1"/>
</dbReference>
<dbReference type="SMART" id="SM00052">
    <property type="entry name" value="EAL"/>
    <property type="match status" value="1"/>
</dbReference>
<dbReference type="PANTHER" id="PTHR44757:SF2">
    <property type="entry name" value="BIOFILM ARCHITECTURE MAINTENANCE PROTEIN MBAA"/>
    <property type="match status" value="1"/>
</dbReference>
<reference evidence="5" key="1">
    <citation type="journal article" date="2019" name="Int. J. Syst. Evol. Microbiol.">
        <title>The Global Catalogue of Microorganisms (GCM) 10K type strain sequencing project: providing services to taxonomists for standard genome sequencing and annotation.</title>
        <authorList>
            <consortium name="The Broad Institute Genomics Platform"/>
            <consortium name="The Broad Institute Genome Sequencing Center for Infectious Disease"/>
            <person name="Wu L."/>
            <person name="Ma J."/>
        </authorList>
    </citation>
    <scope>NUCLEOTIDE SEQUENCE [LARGE SCALE GENOMIC DNA]</scope>
    <source>
        <strain evidence="5">KCTC 52607</strain>
    </source>
</reference>
<feature type="transmembrane region" description="Helical" evidence="1">
    <location>
        <begin position="12"/>
        <end position="35"/>
    </location>
</feature>
<name>A0ABV7E2M1_9SPHN</name>
<proteinExistence type="predicted"/>
<keyword evidence="1" id="KW-0472">Membrane</keyword>
<keyword evidence="5" id="KW-1185">Reference proteome</keyword>
<dbReference type="InterPro" id="IPR000160">
    <property type="entry name" value="GGDEF_dom"/>
</dbReference>
<dbReference type="RefSeq" id="WP_336925892.1">
    <property type="nucleotide sequence ID" value="NZ_JBANRO010000005.1"/>
</dbReference>
<keyword evidence="1" id="KW-0812">Transmembrane</keyword>
<sequence>MQLIRPRLPVLWPIAALIALPLVLMLALIVTGAFAQGGPAEIHGRSFMIGLAVYLFAAVGALRIGLSRLSQLEALGLTDSLCNVPNRRALHLDTQQRATTGEDIAVAMIDLDGFKNVNDQYGHAVGDRVIRECTRLMGEICAGEASHYRLGGDEFAVVVIGPLAGNILEGICHKLLTALQSPLIVDDRRIRLGASIGLTRSSAEYPLSSSELLRRADVAMYVSKELGKNRCTWFKEEFDQRREERKQIENDLRRGLERGEFRLLYQPLVDAKTREVVAVEALIRWDRPDGLRMGPDVFIPIAEESGLIGPIGLWVLQQGCRDALNWGSVKLSVNVSAAQLRNPEFPIQLGQVLEETGFPPARLELEVTETYLVGDPTVAGRSLEMVRSFGVGVVLDDFGTGYASIGFLRKFCFGKLKLDRSLVVESASDLGSHAMMVSSIAVARAMDMDVTAEGIETEAQADMVRAAGCDQMQGWLYYKAITADEIGAIVSSKDPGIALTGT</sequence>